<feature type="region of interest" description="Disordered" evidence="1">
    <location>
        <begin position="366"/>
        <end position="417"/>
    </location>
</feature>
<name>A0A384K7Z8_BOTFB</name>
<dbReference type="EMBL" id="CP009822">
    <property type="protein sequence ID" value="ATZ58894.1"/>
    <property type="molecule type" value="Genomic_DNA"/>
</dbReference>
<dbReference type="AlphaFoldDB" id="A0A384K7Z8"/>
<evidence type="ECO:0000313" key="3">
    <source>
        <dbReference type="Proteomes" id="UP000001798"/>
    </source>
</evidence>
<feature type="region of interest" description="Disordered" evidence="1">
    <location>
        <begin position="1"/>
        <end position="33"/>
    </location>
</feature>
<organism evidence="2 3">
    <name type="scientific">Botryotinia fuckeliana (strain B05.10)</name>
    <name type="common">Noble rot fungus</name>
    <name type="synonym">Botrytis cinerea</name>
    <dbReference type="NCBI Taxonomy" id="332648"/>
    <lineage>
        <taxon>Eukaryota</taxon>
        <taxon>Fungi</taxon>
        <taxon>Dikarya</taxon>
        <taxon>Ascomycota</taxon>
        <taxon>Pezizomycotina</taxon>
        <taxon>Leotiomycetes</taxon>
        <taxon>Helotiales</taxon>
        <taxon>Sclerotiniaceae</taxon>
        <taxon>Botrytis</taxon>
    </lineage>
</organism>
<reference evidence="2 3" key="3">
    <citation type="journal article" date="2017" name="Mol. Plant Pathol.">
        <title>A gapless genome sequence of the fungus Botrytis cinerea.</title>
        <authorList>
            <person name="Van Kan J.A."/>
            <person name="Stassen J.H."/>
            <person name="Mosbach A."/>
            <person name="Van Der Lee T.A."/>
            <person name="Faino L."/>
            <person name="Farmer A.D."/>
            <person name="Papasotiriou D.G."/>
            <person name="Zhou S."/>
            <person name="Seidl M.F."/>
            <person name="Cottam E."/>
            <person name="Edel D."/>
            <person name="Hahn M."/>
            <person name="Schwartz D.C."/>
            <person name="Dietrich R.A."/>
            <person name="Widdison S."/>
            <person name="Scalliet G."/>
        </authorList>
    </citation>
    <scope>NUCLEOTIDE SEQUENCE [LARGE SCALE GENOMIC DNA]</scope>
    <source>
        <strain evidence="2 3">B05.10</strain>
    </source>
</reference>
<reference evidence="2 3" key="2">
    <citation type="journal article" date="2012" name="Eukaryot. Cell">
        <title>Genome update of Botrytis cinerea strains B05.10 and T4.</title>
        <authorList>
            <person name="Staats M."/>
            <person name="van Kan J.A."/>
        </authorList>
    </citation>
    <scope>NUCLEOTIDE SEQUENCE [LARGE SCALE GENOMIC DNA]</scope>
    <source>
        <strain evidence="2 3">B05.10</strain>
    </source>
</reference>
<evidence type="ECO:0000256" key="1">
    <source>
        <dbReference type="SAM" id="MobiDB-lite"/>
    </source>
</evidence>
<sequence>MASSRLAMPATAASRSPPALPGPSSLVNPAPPPAPITIMGHEITSLCSPSRFDWSPAQKNQITNFTIDQKITKEQCSRNKKDQIDSARFDPLFTILGFDKFRDLRNGKGEAVRDIVEEKLRTRMWKSWEGNGKVDKVHQEAILSGIHMQGGPEDAALEGVLRRTDQRLVFSGQDIDRGRDVGRRGSAPLNAPSIPLSGLSSQPPQPIQAFQPAQPIQAPQPAPTNQGPSSSDPYRHLSKVEKVKLRDDMVNEENRRRKGKGKKRSYQIGATIHEDIEPHHESRFPDPLPGLRVPNPAPNSAFATGSQSQGQDQSSRSVTQIYAPITEAHSRQSQDQGQSSQVPPGDNSSGFKTTVFKTMNQLLGTATDAWRGDGDSGGIGEGEHRENDGDRGSPSTSVHAPPQLSAPATDKLGRQSSISQSFASLSIHDGPVEGLIGSQQQQQQQQGFRSAQIPPAIPFQTQISQAAYMESFGNHPMNSGMGALRNLQSPPQALGNQQQQGSYNPLRSQPLNHDDANSFMAPGNHGCNTPQQNSNSHFAVHQNYGTNTFASPQYNGNARPYHNDPNAAGPQLYNVNPAAIFHNFNAPAAPQNYNVNPAAVPHNLNAPAAPFLINPPANLNPTPPNFSSFIRSTQESYTQSLAQDKASLEAQKAALQAYHQGLKDREKDRRFAFLENVCRNARLGETEI</sequence>
<feature type="compositionally biased region" description="Basic and acidic residues" evidence="1">
    <location>
        <begin position="272"/>
        <end position="284"/>
    </location>
</feature>
<feature type="region of interest" description="Disordered" evidence="1">
    <location>
        <begin position="171"/>
        <end position="352"/>
    </location>
</feature>
<feature type="region of interest" description="Disordered" evidence="1">
    <location>
        <begin position="430"/>
        <end position="450"/>
    </location>
</feature>
<gene>
    <name evidence="2" type="ORF">BCIN_18g00140</name>
</gene>
<dbReference type="Proteomes" id="UP000001798">
    <property type="component" value="Chromosome 18"/>
</dbReference>
<feature type="region of interest" description="Disordered" evidence="1">
    <location>
        <begin position="477"/>
        <end position="503"/>
    </location>
</feature>
<feature type="compositionally biased region" description="Basic residues" evidence="1">
    <location>
        <begin position="256"/>
        <end position="265"/>
    </location>
</feature>
<feature type="compositionally biased region" description="Basic and acidic residues" evidence="1">
    <location>
        <begin position="174"/>
        <end position="183"/>
    </location>
</feature>
<keyword evidence="3" id="KW-1185">Reference proteome</keyword>
<dbReference type="RefSeq" id="XP_024554090.1">
    <property type="nucleotide sequence ID" value="XM_024698273.1"/>
</dbReference>
<dbReference type="VEuPathDB" id="FungiDB:Bcin18g00140"/>
<proteinExistence type="predicted"/>
<protein>
    <submittedName>
        <fullName evidence="2">Uncharacterized protein</fullName>
    </submittedName>
</protein>
<feature type="compositionally biased region" description="Basic and acidic residues" evidence="1">
    <location>
        <begin position="233"/>
        <end position="255"/>
    </location>
</feature>
<feature type="compositionally biased region" description="Low complexity" evidence="1">
    <location>
        <begin position="192"/>
        <end position="219"/>
    </location>
</feature>
<dbReference type="GeneID" id="5426019"/>
<reference evidence="2 3" key="1">
    <citation type="journal article" date="2011" name="PLoS Genet.">
        <title>Genomic analysis of the necrotrophic fungal pathogens Sclerotinia sclerotiorum and Botrytis cinerea.</title>
        <authorList>
            <person name="Amselem J."/>
            <person name="Cuomo C.A."/>
            <person name="van Kan J.A."/>
            <person name="Viaud M."/>
            <person name="Benito E.P."/>
            <person name="Couloux A."/>
            <person name="Coutinho P.M."/>
            <person name="de Vries R.P."/>
            <person name="Dyer P.S."/>
            <person name="Fillinger S."/>
            <person name="Fournier E."/>
            <person name="Gout L."/>
            <person name="Hahn M."/>
            <person name="Kohn L."/>
            <person name="Lapalu N."/>
            <person name="Plummer K.M."/>
            <person name="Pradier J.M."/>
            <person name="Quevillon E."/>
            <person name="Sharon A."/>
            <person name="Simon A."/>
            <person name="ten Have A."/>
            <person name="Tudzynski B."/>
            <person name="Tudzynski P."/>
            <person name="Wincker P."/>
            <person name="Andrew M."/>
            <person name="Anthouard V."/>
            <person name="Beever R.E."/>
            <person name="Beffa R."/>
            <person name="Benoit I."/>
            <person name="Bouzid O."/>
            <person name="Brault B."/>
            <person name="Chen Z."/>
            <person name="Choquer M."/>
            <person name="Collemare J."/>
            <person name="Cotton P."/>
            <person name="Danchin E.G."/>
            <person name="Da Silva C."/>
            <person name="Gautier A."/>
            <person name="Giraud C."/>
            <person name="Giraud T."/>
            <person name="Gonzalez C."/>
            <person name="Grossetete S."/>
            <person name="Guldener U."/>
            <person name="Henrissat B."/>
            <person name="Howlett B.J."/>
            <person name="Kodira C."/>
            <person name="Kretschmer M."/>
            <person name="Lappartient A."/>
            <person name="Leroch M."/>
            <person name="Levis C."/>
            <person name="Mauceli E."/>
            <person name="Neuveglise C."/>
            <person name="Oeser B."/>
            <person name="Pearson M."/>
            <person name="Poulain J."/>
            <person name="Poussereau N."/>
            <person name="Quesneville H."/>
            <person name="Rascle C."/>
            <person name="Schumacher J."/>
            <person name="Segurens B."/>
            <person name="Sexton A."/>
            <person name="Silva E."/>
            <person name="Sirven C."/>
            <person name="Soanes D.M."/>
            <person name="Talbot N.J."/>
            <person name="Templeton M."/>
            <person name="Yandava C."/>
            <person name="Yarden O."/>
            <person name="Zeng Q."/>
            <person name="Rollins J.A."/>
            <person name="Lebrun M.H."/>
            <person name="Dickman M."/>
        </authorList>
    </citation>
    <scope>NUCLEOTIDE SEQUENCE [LARGE SCALE GENOMIC DNA]</scope>
    <source>
        <strain evidence="2 3">B05.10</strain>
    </source>
</reference>
<evidence type="ECO:0000313" key="2">
    <source>
        <dbReference type="EMBL" id="ATZ58894.1"/>
    </source>
</evidence>
<dbReference type="KEGG" id="bfu:BCIN_18g00140"/>
<feature type="compositionally biased region" description="Low complexity" evidence="1">
    <location>
        <begin position="331"/>
        <end position="341"/>
    </location>
</feature>
<feature type="compositionally biased region" description="Basic and acidic residues" evidence="1">
    <location>
        <begin position="381"/>
        <end position="391"/>
    </location>
</feature>
<feature type="compositionally biased region" description="Polar residues" evidence="1">
    <location>
        <begin position="486"/>
        <end position="503"/>
    </location>
</feature>
<dbReference type="OrthoDB" id="10383329at2759"/>
<feature type="compositionally biased region" description="Low complexity" evidence="1">
    <location>
        <begin position="305"/>
        <end position="315"/>
    </location>
</feature>
<accession>A0A384K7Z8</accession>